<dbReference type="InterPro" id="IPR052061">
    <property type="entry name" value="PTE-AB_protein"/>
</dbReference>
<feature type="transmembrane region" description="Helical" evidence="2">
    <location>
        <begin position="69"/>
        <end position="89"/>
    </location>
</feature>
<proteinExistence type="predicted"/>
<evidence type="ECO:0000313" key="4">
    <source>
        <dbReference type="EMBL" id="CDP33260.1"/>
    </source>
</evidence>
<dbReference type="CDD" id="cd03443">
    <property type="entry name" value="PaaI_thioesterase"/>
    <property type="match status" value="1"/>
</dbReference>
<dbReference type="AlphaFoldDB" id="A0A060SWJ4"/>
<feature type="compositionally biased region" description="Basic residues" evidence="1">
    <location>
        <begin position="39"/>
        <end position="52"/>
    </location>
</feature>
<protein>
    <submittedName>
        <fullName evidence="4">ARAD1A05456p</fullName>
    </submittedName>
</protein>
<name>A0A060SWJ4_BLAAD</name>
<dbReference type="PANTHER" id="PTHR47260">
    <property type="entry name" value="UPF0644 PROTEIN PB2B4.06"/>
    <property type="match status" value="1"/>
</dbReference>
<reference evidence="4" key="2">
    <citation type="submission" date="2014-06" db="EMBL/GenBank/DDBJ databases">
        <title>The complete genome of Blastobotrys (Arxula) adeninivorans LS3 - a yeast of biotechnological interest.</title>
        <authorList>
            <person name="Kunze G."/>
            <person name="Gaillardin C."/>
            <person name="Czernicka M."/>
            <person name="Durrens P."/>
            <person name="Martin T."/>
            <person name="Boer E."/>
            <person name="Gabaldon T."/>
            <person name="Cruz J."/>
            <person name="Talla E."/>
            <person name="Marck C."/>
            <person name="Goffeau A."/>
            <person name="Barbe V."/>
            <person name="Baret P."/>
            <person name="Baronian K."/>
            <person name="Beier S."/>
            <person name="Bleykasten C."/>
            <person name="Bode R."/>
            <person name="Casaregola S."/>
            <person name="Despons L."/>
            <person name="Fairhead C."/>
            <person name="Giersberg M."/>
            <person name="Gierski P."/>
            <person name="Hahnel U."/>
            <person name="Hartmann A."/>
            <person name="Jankowska D."/>
            <person name="Jubin C."/>
            <person name="Jung P."/>
            <person name="Lafontaine I."/>
            <person name="Leh-Louis V."/>
            <person name="Lemaire M."/>
            <person name="Marcet-Houben M."/>
            <person name="Mascher M."/>
            <person name="Morel G."/>
            <person name="Richard G.-F."/>
            <person name="Riechen J."/>
            <person name="Sacerdot C."/>
            <person name="Sarkar A."/>
            <person name="Savel G."/>
            <person name="Schacherer J."/>
            <person name="Sherman D."/>
            <person name="Straub M.-L."/>
            <person name="Stein N."/>
            <person name="Thierry A."/>
            <person name="Trautwein-Schult A."/>
            <person name="Westhof E."/>
            <person name="Worch S."/>
            <person name="Dujon B."/>
            <person name="Souciet J.-L."/>
            <person name="Wincker P."/>
            <person name="Scholz U."/>
            <person name="Neuveglise N."/>
        </authorList>
    </citation>
    <scope>NUCLEOTIDE SEQUENCE</scope>
    <source>
        <strain evidence="4">LS3</strain>
    </source>
</reference>
<feature type="region of interest" description="Disordered" evidence="1">
    <location>
        <begin position="33"/>
        <end position="63"/>
    </location>
</feature>
<evidence type="ECO:0000256" key="1">
    <source>
        <dbReference type="SAM" id="MobiDB-lite"/>
    </source>
</evidence>
<reference evidence="4" key="1">
    <citation type="submission" date="2014-02" db="EMBL/GenBank/DDBJ databases">
        <authorList>
            <person name="Genoscope - CEA"/>
        </authorList>
    </citation>
    <scope>NUCLEOTIDE SEQUENCE</scope>
    <source>
        <strain evidence="4">LS3</strain>
    </source>
</reference>
<feature type="domain" description="Thioesterase" evidence="3">
    <location>
        <begin position="200"/>
        <end position="272"/>
    </location>
</feature>
<dbReference type="PANTHER" id="PTHR47260:SF4">
    <property type="entry name" value="MIOREX COMPLEX COMPONENT 3"/>
    <property type="match status" value="1"/>
</dbReference>
<dbReference type="InterPro" id="IPR029069">
    <property type="entry name" value="HotDog_dom_sf"/>
</dbReference>
<keyword evidence="2" id="KW-0812">Transmembrane</keyword>
<evidence type="ECO:0000259" key="3">
    <source>
        <dbReference type="Pfam" id="PF03061"/>
    </source>
</evidence>
<gene>
    <name evidence="4" type="ORF">GNLVRS02_ARAD1A05456g</name>
</gene>
<dbReference type="Pfam" id="PF03061">
    <property type="entry name" value="4HBT"/>
    <property type="match status" value="1"/>
</dbReference>
<keyword evidence="2" id="KW-1133">Transmembrane helix</keyword>
<evidence type="ECO:0000256" key="2">
    <source>
        <dbReference type="SAM" id="Phobius"/>
    </source>
</evidence>
<sequence>MLARYCRLTRTAPRVPLGPLSYSAFHCQRVLQSQEHHHVQGTRHPIKVQSPKHNRDEKGKKKKGFSRKVMAVFFTIGALGVGYTVGGVTRSYVNKRNLSLDKVSKDAADINNAIDSSPSIEELEFLNNHPLVKRLREDVNFKESKYYDEIPHEHRENMVTAGLLAGRGYLTFEPLVFTSSNQKEMLYIYHVGDRLAGKEGVIHGGLLATLMDEGLSRCSFPSLPNGYGVTAQLDLSYKQPVPENSFLVLHAQVEEAKGRRVTVEGRLRTLEPILSKSKVLVEGKVVMVEPRWAKYFIWLLK</sequence>
<dbReference type="PhylomeDB" id="A0A060SWJ4"/>
<keyword evidence="2" id="KW-0472">Membrane</keyword>
<accession>A0A060SWJ4</accession>
<dbReference type="InterPro" id="IPR006683">
    <property type="entry name" value="Thioestr_dom"/>
</dbReference>
<dbReference type="SUPFAM" id="SSF54637">
    <property type="entry name" value="Thioesterase/thiol ester dehydrase-isomerase"/>
    <property type="match status" value="1"/>
</dbReference>
<dbReference type="EMBL" id="HG937691">
    <property type="protein sequence ID" value="CDP33260.1"/>
    <property type="molecule type" value="Genomic_DNA"/>
</dbReference>
<organism evidence="4">
    <name type="scientific">Blastobotrys adeninivorans</name>
    <name type="common">Yeast</name>
    <name type="synonym">Arxula adeninivorans</name>
    <dbReference type="NCBI Taxonomy" id="409370"/>
    <lineage>
        <taxon>Eukaryota</taxon>
        <taxon>Fungi</taxon>
        <taxon>Dikarya</taxon>
        <taxon>Ascomycota</taxon>
        <taxon>Saccharomycotina</taxon>
        <taxon>Dipodascomycetes</taxon>
        <taxon>Dipodascales</taxon>
        <taxon>Trichomonascaceae</taxon>
        <taxon>Blastobotrys</taxon>
    </lineage>
</organism>
<dbReference type="Gene3D" id="3.10.129.10">
    <property type="entry name" value="Hotdog Thioesterase"/>
    <property type="match status" value="1"/>
</dbReference>